<protein>
    <submittedName>
        <fullName evidence="2">Uncharacterized protein</fullName>
    </submittedName>
</protein>
<dbReference type="Proteomes" id="UP001341840">
    <property type="component" value="Unassembled WGS sequence"/>
</dbReference>
<feature type="compositionally biased region" description="Basic residues" evidence="1">
    <location>
        <begin position="1"/>
        <end position="14"/>
    </location>
</feature>
<feature type="compositionally biased region" description="Basic and acidic residues" evidence="1">
    <location>
        <begin position="111"/>
        <end position="120"/>
    </location>
</feature>
<organism evidence="2 3">
    <name type="scientific">Stylosanthes scabra</name>
    <dbReference type="NCBI Taxonomy" id="79078"/>
    <lineage>
        <taxon>Eukaryota</taxon>
        <taxon>Viridiplantae</taxon>
        <taxon>Streptophyta</taxon>
        <taxon>Embryophyta</taxon>
        <taxon>Tracheophyta</taxon>
        <taxon>Spermatophyta</taxon>
        <taxon>Magnoliopsida</taxon>
        <taxon>eudicotyledons</taxon>
        <taxon>Gunneridae</taxon>
        <taxon>Pentapetalae</taxon>
        <taxon>rosids</taxon>
        <taxon>fabids</taxon>
        <taxon>Fabales</taxon>
        <taxon>Fabaceae</taxon>
        <taxon>Papilionoideae</taxon>
        <taxon>50 kb inversion clade</taxon>
        <taxon>dalbergioids sensu lato</taxon>
        <taxon>Dalbergieae</taxon>
        <taxon>Pterocarpus clade</taxon>
        <taxon>Stylosanthes</taxon>
    </lineage>
</organism>
<accession>A0ABU6WQM0</accession>
<feature type="region of interest" description="Disordered" evidence="1">
    <location>
        <begin position="69"/>
        <end position="174"/>
    </location>
</feature>
<dbReference type="EMBL" id="JASCZI010182094">
    <property type="protein sequence ID" value="MED6187003.1"/>
    <property type="molecule type" value="Genomic_DNA"/>
</dbReference>
<name>A0ABU6WQM0_9FABA</name>
<feature type="compositionally biased region" description="Acidic residues" evidence="1">
    <location>
        <begin position="121"/>
        <end position="148"/>
    </location>
</feature>
<gene>
    <name evidence="2" type="ORF">PIB30_072244</name>
</gene>
<feature type="compositionally biased region" description="Basic and acidic residues" evidence="1">
    <location>
        <begin position="163"/>
        <end position="174"/>
    </location>
</feature>
<feature type="compositionally biased region" description="Polar residues" evidence="1">
    <location>
        <begin position="150"/>
        <end position="162"/>
    </location>
</feature>
<evidence type="ECO:0000256" key="1">
    <source>
        <dbReference type="SAM" id="MobiDB-lite"/>
    </source>
</evidence>
<evidence type="ECO:0000313" key="3">
    <source>
        <dbReference type="Proteomes" id="UP001341840"/>
    </source>
</evidence>
<feature type="region of interest" description="Disordered" evidence="1">
    <location>
        <begin position="1"/>
        <end position="23"/>
    </location>
</feature>
<reference evidence="2 3" key="1">
    <citation type="journal article" date="2023" name="Plants (Basel)">
        <title>Bridging the Gap: Combining Genomics and Transcriptomics Approaches to Understand Stylosanthes scabra, an Orphan Legume from the Brazilian Caatinga.</title>
        <authorList>
            <person name="Ferreira-Neto J.R.C."/>
            <person name="da Silva M.D."/>
            <person name="Binneck E."/>
            <person name="de Melo N.F."/>
            <person name="da Silva R.H."/>
            <person name="de Melo A.L.T.M."/>
            <person name="Pandolfi V."/>
            <person name="Bustamante F.O."/>
            <person name="Brasileiro-Vidal A.C."/>
            <person name="Benko-Iseppon A.M."/>
        </authorList>
    </citation>
    <scope>NUCLEOTIDE SEQUENCE [LARGE SCALE GENOMIC DNA]</scope>
    <source>
        <tissue evidence="2">Leaves</tissue>
    </source>
</reference>
<keyword evidence="3" id="KW-1185">Reference proteome</keyword>
<proteinExistence type="predicted"/>
<sequence length="174" mass="19518">MDRKRKQIMSKGKGKLIEPPTKKSPRLVVVQTSQTPVSPTFVLKPNKLVVLALAANTLTPHSKAVENIQAPITKSPKATKVGKTARMSVKPLERSDDEENPRDVGTVLRQTAKDTNVDQGDKEEEEDSEWEKEEEEEDPEEYVEEEEIPTSWSLPAPSTTASKRGDDEYNDPHR</sequence>
<evidence type="ECO:0000313" key="2">
    <source>
        <dbReference type="EMBL" id="MED6187003.1"/>
    </source>
</evidence>
<comment type="caution">
    <text evidence="2">The sequence shown here is derived from an EMBL/GenBank/DDBJ whole genome shotgun (WGS) entry which is preliminary data.</text>
</comment>